<evidence type="ECO:0000313" key="3">
    <source>
        <dbReference type="Proteomes" id="UP000287171"/>
    </source>
</evidence>
<evidence type="ECO:0000313" key="2">
    <source>
        <dbReference type="EMBL" id="GCE27805.1"/>
    </source>
</evidence>
<name>A0A402B8Y2_9CHLR</name>
<dbReference type="AlphaFoldDB" id="A0A402B8Y2"/>
<organism evidence="2 3">
    <name type="scientific">Dictyobacter alpinus</name>
    <dbReference type="NCBI Taxonomy" id="2014873"/>
    <lineage>
        <taxon>Bacteria</taxon>
        <taxon>Bacillati</taxon>
        <taxon>Chloroflexota</taxon>
        <taxon>Ktedonobacteria</taxon>
        <taxon>Ktedonobacterales</taxon>
        <taxon>Dictyobacteraceae</taxon>
        <taxon>Dictyobacter</taxon>
    </lineage>
</organism>
<comment type="caution">
    <text evidence="2">The sequence shown here is derived from an EMBL/GenBank/DDBJ whole genome shotgun (WGS) entry which is preliminary data.</text>
</comment>
<gene>
    <name evidence="2" type="ORF">KDA_32890</name>
</gene>
<keyword evidence="1" id="KW-1133">Transmembrane helix</keyword>
<feature type="transmembrane region" description="Helical" evidence="1">
    <location>
        <begin position="435"/>
        <end position="454"/>
    </location>
</feature>
<dbReference type="SUPFAM" id="SSF52317">
    <property type="entry name" value="Class I glutamine amidotransferase-like"/>
    <property type="match status" value="1"/>
</dbReference>
<accession>A0A402B8Y2</accession>
<keyword evidence="1" id="KW-0472">Membrane</keyword>
<keyword evidence="1" id="KW-0812">Transmembrane</keyword>
<dbReference type="Gene3D" id="3.40.50.880">
    <property type="match status" value="1"/>
</dbReference>
<sequence length="906" mass="97016">MLMLQIQPRRVLRPATLLMASIIIFVIALLLAPTASAHSLQPMAGGPTIDKVSIGFDGMYQDGNWTPIQIDLSNTGNDFTGKVSINVPSSSPSGQNGMQTANMYQEAINLPPGAKKHITISAPINLKIQGFNAHITMDLLDGTGHSITHRIIDTNTNTYNQTLVGVLTDTPNNFGQLNLALSNLFSPAGQVKNLSAATLPKQAQVLKNFNAIVIDDFTSSNLSQEQTNALQSWVNQGGNLILAGGPEWKRTLNTLPASLMPATIKGTGTLAAGKQLLPVRTLTKGDQSTADTVKSTIPISTAQAAPNSTTILADGKTPLIVQQVQGQGTVYYLAYDPTIEPLASWQQTNQLWSTLLLRSLGDQALMSTSRNNNANMSMQGNNDYFGTMIQVLQTLFPNAFPSIWLILALLLSYVAILGPLRLLLVRILKRRTWSWRIVLSTIVVFTFLSYGLALQQKGSAIINSSITLLQLNAPDQTGTSGHATTFLGVFVPSQGDFQVHVPGASLVQPIDQNNMPYSSYNGSPSASTQRAIFTTGTNSTDINLQGVDIWTTRTLMTQSDTHTTGGLKGQLQIQQDKVSGTVTNTLPYALSDAFVLVGDSYVAIGELPSNSSKQITLDLKSRDPTATNSLTIADQIANSRGLQSNPNGNVYTSGAIQSSDVLQHHVMVLEALGGGYCDSNNCYHQNVQSINNNGNITKTFIQNNGNGTSNRDPLLLSGAGATLIGWAKDLTNNNGAITVNGQTTNGSQETVVQAPLDVNFSGPITFPASFINSQVVSVQQNAPGNVQEPAPGTYMITTGSMTLEYTLPVSGTLKDSAINLTSSAVANRNTIINIGPSIDINHIQSYLYNWQKQSWDAITFSQFSCSVNNAQAYIGPNGRILLHLSNHDTNVVFDKPALVVQGTITQ</sequence>
<proteinExistence type="predicted"/>
<feature type="transmembrane region" description="Helical" evidence="1">
    <location>
        <begin position="403"/>
        <end position="423"/>
    </location>
</feature>
<protein>
    <submittedName>
        <fullName evidence="2">Uncharacterized protein</fullName>
    </submittedName>
</protein>
<dbReference type="EMBL" id="BIFT01000001">
    <property type="protein sequence ID" value="GCE27805.1"/>
    <property type="molecule type" value="Genomic_DNA"/>
</dbReference>
<evidence type="ECO:0000256" key="1">
    <source>
        <dbReference type="SAM" id="Phobius"/>
    </source>
</evidence>
<dbReference type="InterPro" id="IPR029062">
    <property type="entry name" value="Class_I_gatase-like"/>
</dbReference>
<reference evidence="3" key="1">
    <citation type="submission" date="2018-12" db="EMBL/GenBank/DDBJ databases">
        <title>Tengunoibacter tsumagoiensis gen. nov., sp. nov., Dictyobacter kobayashii sp. nov., D. alpinus sp. nov., and D. joshuensis sp. nov. and description of Dictyobacteraceae fam. nov. within the order Ktedonobacterales isolated from Tengu-no-mugimeshi.</title>
        <authorList>
            <person name="Wang C.M."/>
            <person name="Zheng Y."/>
            <person name="Sakai Y."/>
            <person name="Toyoda A."/>
            <person name="Minakuchi Y."/>
            <person name="Abe K."/>
            <person name="Yokota A."/>
            <person name="Yabe S."/>
        </authorList>
    </citation>
    <scope>NUCLEOTIDE SEQUENCE [LARGE SCALE GENOMIC DNA]</scope>
    <source>
        <strain evidence="3">Uno16</strain>
    </source>
</reference>
<keyword evidence="3" id="KW-1185">Reference proteome</keyword>
<dbReference type="Proteomes" id="UP000287171">
    <property type="component" value="Unassembled WGS sequence"/>
</dbReference>